<proteinExistence type="predicted"/>
<reference evidence="2" key="1">
    <citation type="submission" date="2024-06" db="EMBL/GenBank/DDBJ databases">
        <title>Intestivirid acquisition increases across infancy in a wild primate population.</title>
        <authorList>
            <person name="Schneider-Creas I.A."/>
            <person name="Moya I.L."/>
            <person name="Chiou K.L."/>
            <person name="Baniel A."/>
            <person name="Azanaw Haile A."/>
            <person name="Kebede F."/>
            <person name="Abebe B."/>
            <person name="Snyder-Mackler N."/>
            <person name="Varsani A."/>
        </authorList>
    </citation>
    <scope>NUCLEOTIDE SEQUENCE</scope>
    <source>
        <strain evidence="2">Int_RNL_2018_0288_CRY</strain>
    </source>
</reference>
<feature type="transmembrane region" description="Helical" evidence="1">
    <location>
        <begin position="105"/>
        <end position="123"/>
    </location>
</feature>
<sequence length="124" mass="14024">MNKLLKLKPIITIVLLCYSINCLASNKRDIHNNPSTGDVASLDSVRIAYDDLREVNSKLIELKYEKEKNSRLVHIISNDSIIISNYKLLNDNLTKTNKKVSHQRNASLIGFGILLVSTITLLFK</sequence>
<accession>A0AAU8MM37</accession>
<evidence type="ECO:0000313" key="2">
    <source>
        <dbReference type="EMBL" id="XCO00584.1"/>
    </source>
</evidence>
<protein>
    <submittedName>
        <fullName evidence="2">Uncharacterized protein</fullName>
    </submittedName>
</protein>
<keyword evidence="1" id="KW-0472">Membrane</keyword>
<keyword evidence="1" id="KW-1133">Transmembrane helix</keyword>
<dbReference type="EMBL" id="PP965500">
    <property type="protein sequence ID" value="XCO00584.1"/>
    <property type="molecule type" value="Genomic_DNA"/>
</dbReference>
<keyword evidence="1" id="KW-0812">Transmembrane</keyword>
<evidence type="ECO:0000256" key="1">
    <source>
        <dbReference type="SAM" id="Phobius"/>
    </source>
</evidence>
<name>A0AAU8MM37_9CAUD</name>
<organism evidence="2">
    <name type="scientific">Geladintestivirus 2</name>
    <dbReference type="NCBI Taxonomy" id="3233134"/>
    <lineage>
        <taxon>Viruses</taxon>
        <taxon>Duplodnaviria</taxon>
        <taxon>Heunggongvirae</taxon>
        <taxon>Uroviricota</taxon>
        <taxon>Caudoviricetes</taxon>
        <taxon>Crassvirales</taxon>
    </lineage>
</organism>